<evidence type="ECO:0000256" key="1">
    <source>
        <dbReference type="SAM" id="MobiDB-lite"/>
    </source>
</evidence>
<feature type="region of interest" description="Disordered" evidence="1">
    <location>
        <begin position="30"/>
        <end position="111"/>
    </location>
</feature>
<keyword evidence="3" id="KW-1185">Reference proteome</keyword>
<dbReference type="Proteomes" id="UP001620626">
    <property type="component" value="Unassembled WGS sequence"/>
</dbReference>
<proteinExistence type="predicted"/>
<protein>
    <submittedName>
        <fullName evidence="2">Uncharacterized protein</fullName>
    </submittedName>
</protein>
<evidence type="ECO:0000313" key="2">
    <source>
        <dbReference type="EMBL" id="KAL3071898.1"/>
    </source>
</evidence>
<name>A0ABD2IFB1_9BILA</name>
<comment type="caution">
    <text evidence="2">The sequence shown here is derived from an EMBL/GenBank/DDBJ whole genome shotgun (WGS) entry which is preliminary data.</text>
</comment>
<feature type="compositionally biased region" description="Basic and acidic residues" evidence="1">
    <location>
        <begin position="30"/>
        <end position="53"/>
    </location>
</feature>
<accession>A0ABD2IFB1</accession>
<reference evidence="2 3" key="1">
    <citation type="submission" date="2024-10" db="EMBL/GenBank/DDBJ databases">
        <authorList>
            <person name="Kim D."/>
        </authorList>
    </citation>
    <scope>NUCLEOTIDE SEQUENCE [LARGE SCALE GENOMIC DNA]</scope>
    <source>
        <strain evidence="2">BH-2024</strain>
    </source>
</reference>
<dbReference type="EMBL" id="JBICBT010001355">
    <property type="protein sequence ID" value="KAL3071898.1"/>
    <property type="molecule type" value="Genomic_DNA"/>
</dbReference>
<gene>
    <name evidence="2" type="ORF">niasHT_031089</name>
</gene>
<organism evidence="2 3">
    <name type="scientific">Heterodera trifolii</name>
    <dbReference type="NCBI Taxonomy" id="157864"/>
    <lineage>
        <taxon>Eukaryota</taxon>
        <taxon>Metazoa</taxon>
        <taxon>Ecdysozoa</taxon>
        <taxon>Nematoda</taxon>
        <taxon>Chromadorea</taxon>
        <taxon>Rhabditida</taxon>
        <taxon>Tylenchina</taxon>
        <taxon>Tylenchomorpha</taxon>
        <taxon>Tylenchoidea</taxon>
        <taxon>Heteroderidae</taxon>
        <taxon>Heteroderinae</taxon>
        <taxon>Heterodera</taxon>
    </lineage>
</organism>
<dbReference type="AlphaFoldDB" id="A0ABD2IFB1"/>
<feature type="compositionally biased region" description="Polar residues" evidence="1">
    <location>
        <begin position="77"/>
        <end position="92"/>
    </location>
</feature>
<evidence type="ECO:0000313" key="3">
    <source>
        <dbReference type="Proteomes" id="UP001620626"/>
    </source>
</evidence>
<sequence length="111" mass="12911">MDLTANTKIKCSCHFKRTCRRWRLNAWKWEDSPEDRPEDRLEDRPEERNEEVLWRTGRIQQHCRGAGARQQPKRNRPVQQTHTSLAPSTSGAPGNAITGAPVKRPHDKWTS</sequence>